<evidence type="ECO:0000313" key="1">
    <source>
        <dbReference type="EMBL" id="BBP43174.1"/>
    </source>
</evidence>
<sequence>MKALFKWTLTVLLLSLTAGCSSMKIQDYANETPKLDLFAFFNGKTQAWGQFQDRSGMVLRRFTVDITGTLSADKTQLILDEQFLYNDGEKQTRVWTIKQTQPNQFIGTAADVVGEAKGQSAGNALNWAYVLDLPYKDSSIHVNFDDWMYLHDDQTMVNRAAVTKWGFKVGEVTLFFRKPTLENSAP</sequence>
<reference evidence="2" key="1">
    <citation type="submission" date="2019-11" db="EMBL/GenBank/DDBJ databases">
        <title>Isolation and characterization of two novel species in the genus Thiomicrorhabdus.</title>
        <authorList>
            <person name="Mochizuki J."/>
            <person name="Kojima H."/>
            <person name="Fukui M."/>
        </authorList>
    </citation>
    <scope>NUCLEOTIDE SEQUENCE [LARGE SCALE GENOMIC DNA]</scope>
    <source>
        <strain evidence="2">AkT22</strain>
    </source>
</reference>
<dbReference type="Pfam" id="PF12915">
    <property type="entry name" value="DUF3833"/>
    <property type="match status" value="1"/>
</dbReference>
<proteinExistence type="predicted"/>
<dbReference type="AlphaFoldDB" id="A0A6F8PMA2"/>
<dbReference type="PROSITE" id="PS51257">
    <property type="entry name" value="PROKAR_LIPOPROTEIN"/>
    <property type="match status" value="1"/>
</dbReference>
<dbReference type="InterPro" id="IPR024409">
    <property type="entry name" value="DUF3833"/>
</dbReference>
<keyword evidence="2" id="KW-1185">Reference proteome</keyword>
<evidence type="ECO:0008006" key="3">
    <source>
        <dbReference type="Google" id="ProtNLM"/>
    </source>
</evidence>
<dbReference type="Proteomes" id="UP000501466">
    <property type="component" value="Chromosome"/>
</dbReference>
<gene>
    <name evidence="1" type="ORF">THMIRHAT_09200</name>
</gene>
<evidence type="ECO:0000313" key="2">
    <source>
        <dbReference type="Proteomes" id="UP000501466"/>
    </source>
</evidence>
<name>A0A6F8PMA2_9GAMM</name>
<dbReference type="RefSeq" id="WP_173291001.1">
    <property type="nucleotide sequence ID" value="NZ_AP021888.1"/>
</dbReference>
<protein>
    <recommendedName>
        <fullName evidence="3">Lipoprotein</fullName>
    </recommendedName>
</protein>
<accession>A0A6F8PMA2</accession>
<dbReference type="KEGG" id="tzo:THMIRHAT_09200"/>
<dbReference type="EMBL" id="AP021888">
    <property type="protein sequence ID" value="BBP43174.1"/>
    <property type="molecule type" value="Genomic_DNA"/>
</dbReference>
<organism evidence="1 2">
    <name type="scientific">Thiosulfativibrio zosterae</name>
    <dbReference type="NCBI Taxonomy" id="2675053"/>
    <lineage>
        <taxon>Bacteria</taxon>
        <taxon>Pseudomonadati</taxon>
        <taxon>Pseudomonadota</taxon>
        <taxon>Gammaproteobacteria</taxon>
        <taxon>Thiotrichales</taxon>
        <taxon>Piscirickettsiaceae</taxon>
        <taxon>Thiosulfativibrio</taxon>
    </lineage>
</organism>